<dbReference type="InterPro" id="IPR013785">
    <property type="entry name" value="Aldolase_TIM"/>
</dbReference>
<organism evidence="2 3">
    <name type="scientific">Lachnellula suecica</name>
    <dbReference type="NCBI Taxonomy" id="602035"/>
    <lineage>
        <taxon>Eukaryota</taxon>
        <taxon>Fungi</taxon>
        <taxon>Dikarya</taxon>
        <taxon>Ascomycota</taxon>
        <taxon>Pezizomycotina</taxon>
        <taxon>Leotiomycetes</taxon>
        <taxon>Helotiales</taxon>
        <taxon>Lachnaceae</taxon>
        <taxon>Lachnellula</taxon>
    </lineage>
</organism>
<name>A0A8T9C5H1_9HELO</name>
<dbReference type="PANTHER" id="PTHR43303:SF2">
    <property type="entry name" value="INDOLEAMINE 2,3-DIOXYGENASE PYRROLE 2,3-DIOXYGENASE (AFU_ORTHOLOGUE AFUA_5G01450"/>
    <property type="match status" value="1"/>
</dbReference>
<dbReference type="Gene3D" id="3.20.20.70">
    <property type="entry name" value="Aldolase class I"/>
    <property type="match status" value="1"/>
</dbReference>
<protein>
    <submittedName>
        <fullName evidence="2">NADPH dehydrogenase afvA</fullName>
    </submittedName>
</protein>
<reference evidence="2 3" key="1">
    <citation type="submission" date="2018-05" db="EMBL/GenBank/DDBJ databases">
        <title>Genome sequencing and assembly of the regulated plant pathogen Lachnellula willkommii and related sister species for the development of diagnostic species identification markers.</title>
        <authorList>
            <person name="Giroux E."/>
            <person name="Bilodeau G."/>
        </authorList>
    </citation>
    <scope>NUCLEOTIDE SEQUENCE [LARGE SCALE GENOMIC DNA]</scope>
    <source>
        <strain evidence="2 3">CBS 268.59</strain>
    </source>
</reference>
<dbReference type="InterPro" id="IPR001155">
    <property type="entry name" value="OxRdtase_FMN_N"/>
</dbReference>
<dbReference type="GO" id="GO:0003959">
    <property type="term" value="F:NADPH dehydrogenase activity"/>
    <property type="evidence" value="ECO:0007669"/>
    <property type="project" value="InterPro"/>
</dbReference>
<dbReference type="GO" id="GO:0050661">
    <property type="term" value="F:NADP binding"/>
    <property type="evidence" value="ECO:0007669"/>
    <property type="project" value="InterPro"/>
</dbReference>
<dbReference type="SUPFAM" id="SSF51395">
    <property type="entry name" value="FMN-linked oxidoreductases"/>
    <property type="match status" value="1"/>
</dbReference>
<dbReference type="InterPro" id="IPR044152">
    <property type="entry name" value="YqjM-like"/>
</dbReference>
<dbReference type="CDD" id="cd02932">
    <property type="entry name" value="OYE_YqiM_FMN"/>
    <property type="match status" value="1"/>
</dbReference>
<evidence type="ECO:0000259" key="1">
    <source>
        <dbReference type="Pfam" id="PF00724"/>
    </source>
</evidence>
<keyword evidence="3" id="KW-1185">Reference proteome</keyword>
<dbReference type="PANTHER" id="PTHR43303">
    <property type="entry name" value="NADPH DEHYDROGENASE C23G7.10C-RELATED"/>
    <property type="match status" value="1"/>
</dbReference>
<dbReference type="OrthoDB" id="72788at2759"/>
<dbReference type="GO" id="GO:0010181">
    <property type="term" value="F:FMN binding"/>
    <property type="evidence" value="ECO:0007669"/>
    <property type="project" value="InterPro"/>
</dbReference>
<proteinExistence type="predicted"/>
<dbReference type="AlphaFoldDB" id="A0A8T9C5H1"/>
<comment type="caution">
    <text evidence="2">The sequence shown here is derived from an EMBL/GenBank/DDBJ whole genome shotgun (WGS) entry which is preliminary data.</text>
</comment>
<dbReference type="EMBL" id="QGMK01000587">
    <property type="protein sequence ID" value="TVY80901.1"/>
    <property type="molecule type" value="Genomic_DNA"/>
</dbReference>
<evidence type="ECO:0000313" key="3">
    <source>
        <dbReference type="Proteomes" id="UP000469558"/>
    </source>
</evidence>
<sequence>MAATNLNTPVPGIPFFTPQHLHSPGTPKELSSRTPTLFTPLQIRNVVLRNRIVVSPMCQYSTAPSGPQIGALTDWHIATLGHYAMKGAALVFVEATSVQPNGRISPNCPGLWDDAQIEGLKRVSDFVKSQGALVGVQLAHAGRKASTAAPWMSTVLGRKSKRAEKDIGGWPEDVKGPSGGPSQVWDGAFDIERNRFWTPKALTTQEIKDVVQDFANAAKRSMKARVDVIEIHAAHGYLLHQFLSPITNRRTDEYGGSFENRTRLLFEIIKAIRNVIPANAPLFLRISATEYMEEVDLGKELGSWDVESTIKVARQLPALGVDLLDVSSGGNHPGQQVDGMNSKGYHVEIAGRIRDAVLADNLMLLIGVVGMIREAEQAKDVVEQAGTMAQVGNVTQEEALVAKNLTDAKNDTHPMADVIFVARQFLREPEWVLKVAWKLGVEVWWPNQFMMAKVPETYFSLFKTSKHLDTSPLK</sequence>
<dbReference type="Pfam" id="PF00724">
    <property type="entry name" value="Oxidored_FMN"/>
    <property type="match status" value="1"/>
</dbReference>
<dbReference type="Proteomes" id="UP000469558">
    <property type="component" value="Unassembled WGS sequence"/>
</dbReference>
<feature type="domain" description="NADH:flavin oxidoreductase/NADH oxidase N-terminal" evidence="1">
    <location>
        <begin position="37"/>
        <end position="326"/>
    </location>
</feature>
<accession>A0A8T9C5H1</accession>
<gene>
    <name evidence="2" type="primary">afvA_0</name>
    <name evidence="2" type="ORF">LSUE1_G007349</name>
</gene>
<evidence type="ECO:0000313" key="2">
    <source>
        <dbReference type="EMBL" id="TVY80901.1"/>
    </source>
</evidence>